<dbReference type="EMBL" id="CAWUHB010000002">
    <property type="protein sequence ID" value="CAK7209851.1"/>
    <property type="molecule type" value="Genomic_DNA"/>
</dbReference>
<feature type="chain" id="PRO_5046852436" description="Mannan endo-1,6-alpha-mannosidase" evidence="9">
    <location>
        <begin position="22"/>
        <end position="476"/>
    </location>
</feature>
<comment type="caution">
    <text evidence="10">The sequence shown here is derived from an EMBL/GenBank/DDBJ whole genome shotgun (WGS) entry which is preliminary data.</text>
</comment>
<evidence type="ECO:0000256" key="2">
    <source>
        <dbReference type="ARBA" id="ARBA00009699"/>
    </source>
</evidence>
<dbReference type="Pfam" id="PF03663">
    <property type="entry name" value="Glyco_hydro_76"/>
    <property type="match status" value="1"/>
</dbReference>
<evidence type="ECO:0000256" key="1">
    <source>
        <dbReference type="ARBA" id="ARBA00001452"/>
    </source>
</evidence>
<protein>
    <recommendedName>
        <fullName evidence="3 8">Mannan endo-1,6-alpha-mannosidase</fullName>
        <ecNumber evidence="3 8">3.2.1.101</ecNumber>
    </recommendedName>
</protein>
<reference evidence="10 11" key="1">
    <citation type="submission" date="2024-01" db="EMBL/GenBank/DDBJ databases">
        <authorList>
            <person name="Allen C."/>
            <person name="Tagirdzhanova G."/>
        </authorList>
    </citation>
    <scope>NUCLEOTIDE SEQUENCE [LARGE SCALE GENOMIC DNA]</scope>
</reference>
<name>A0ABP0ARI2_9PEZI</name>
<evidence type="ECO:0000256" key="8">
    <source>
        <dbReference type="PIRNR" id="PIRNR016302"/>
    </source>
</evidence>
<organism evidence="10 11">
    <name type="scientific">Sporothrix curviconia</name>
    <dbReference type="NCBI Taxonomy" id="1260050"/>
    <lineage>
        <taxon>Eukaryota</taxon>
        <taxon>Fungi</taxon>
        <taxon>Dikarya</taxon>
        <taxon>Ascomycota</taxon>
        <taxon>Pezizomycotina</taxon>
        <taxon>Sordariomycetes</taxon>
        <taxon>Sordariomycetidae</taxon>
        <taxon>Ophiostomatales</taxon>
        <taxon>Ophiostomataceae</taxon>
        <taxon>Sporothrix</taxon>
    </lineage>
</organism>
<dbReference type="PANTHER" id="PTHR12145">
    <property type="entry name" value="MANNAN ENDO-1,6-ALPHA-MANNOSIDASE DCW1"/>
    <property type="match status" value="1"/>
</dbReference>
<evidence type="ECO:0000256" key="7">
    <source>
        <dbReference type="ARBA" id="ARBA00023295"/>
    </source>
</evidence>
<dbReference type="InterPro" id="IPR005198">
    <property type="entry name" value="Glyco_hydro_76"/>
</dbReference>
<evidence type="ECO:0000256" key="9">
    <source>
        <dbReference type="SAM" id="SignalP"/>
    </source>
</evidence>
<dbReference type="SUPFAM" id="SSF48208">
    <property type="entry name" value="Six-hairpin glycosidases"/>
    <property type="match status" value="1"/>
</dbReference>
<evidence type="ECO:0000256" key="4">
    <source>
        <dbReference type="ARBA" id="ARBA00022729"/>
    </source>
</evidence>
<dbReference type="PANTHER" id="PTHR12145:SF36">
    <property type="entry name" value="MANNAN ENDO-1,6-ALPHA-MANNOSIDASE DCW1"/>
    <property type="match status" value="1"/>
</dbReference>
<dbReference type="InterPro" id="IPR014480">
    <property type="entry name" value="Mannan-1_6-alpha_mannosidase"/>
</dbReference>
<dbReference type="Proteomes" id="UP001642405">
    <property type="component" value="Unassembled WGS sequence"/>
</dbReference>
<dbReference type="EC" id="3.2.1.101" evidence="3 8"/>
<comment type="similarity">
    <text evidence="2 8">Belongs to the glycosyl hydrolase 76 family.</text>
</comment>
<feature type="signal peptide" evidence="9">
    <location>
        <begin position="1"/>
        <end position="21"/>
    </location>
</feature>
<keyword evidence="5 8" id="KW-0378">Hydrolase</keyword>
<keyword evidence="11" id="KW-1185">Reference proteome</keyword>
<evidence type="ECO:0000256" key="3">
    <source>
        <dbReference type="ARBA" id="ARBA00012350"/>
    </source>
</evidence>
<dbReference type="Gene3D" id="1.50.10.20">
    <property type="match status" value="1"/>
</dbReference>
<dbReference type="InterPro" id="IPR008928">
    <property type="entry name" value="6-hairpin_glycosidase_sf"/>
</dbReference>
<accession>A0ABP0ARI2</accession>
<evidence type="ECO:0000313" key="10">
    <source>
        <dbReference type="EMBL" id="CAK7209851.1"/>
    </source>
</evidence>
<evidence type="ECO:0000313" key="11">
    <source>
        <dbReference type="Proteomes" id="UP001642405"/>
    </source>
</evidence>
<evidence type="ECO:0000256" key="6">
    <source>
        <dbReference type="ARBA" id="ARBA00023180"/>
    </source>
</evidence>
<proteinExistence type="inferred from homology"/>
<keyword evidence="7 8" id="KW-0326">Glycosidase</keyword>
<evidence type="ECO:0000256" key="5">
    <source>
        <dbReference type="ARBA" id="ARBA00022801"/>
    </source>
</evidence>
<comment type="catalytic activity">
    <reaction evidence="1 8">
        <text>Random hydrolysis of (1-&gt;6)-alpha-D-mannosidic linkages in unbranched (1-&gt;6)-mannans.</text>
        <dbReference type="EC" id="3.2.1.101"/>
    </reaction>
</comment>
<sequence>MAPSFVKGLVLAAAYASSANAQIDIDLTSADSVKTGMATIAYNCLSYYKGNLSGNTPGILPGPPPNGDYYWWEGGALWGTMVDYWHYTGDTSYNPTTEYSLVFQAGAPDNSYEPANWTASLGNDDQGFWGMSAMLAAETNFENPPSTDPQWLALAQAVFNTQAARWDTQYCNGGLRWQIPLSNNGYDYKNSIANGIFFNLGARLARYTGNDSYAQWAEKTYNWTVDVGYIDDKYNIYDGAHVEENCTDINKAQFSYVAATFIQGVGFMYNYTNGSALWEQRLTSLTNRTLEVFFPDGIAVELACELTNTIQCTTDMLSYKGYLHRWLAQVTQVAPFIADTILPVLKTSATAAVKNCNANGTCGFRWTTSSYDGDTGAGQEMNALGALMSVLITLEPVSVALTNDTGGTSVGNAAAGVGSAVSATDYSPITAGDRAGASILTIAVVSSLVSMLVWMSSGEVEGFRSLGFLGKGKGMM</sequence>
<keyword evidence="4 9" id="KW-0732">Signal</keyword>
<gene>
    <name evidence="10" type="ORF">SCUCBS95973_000581</name>
</gene>
<dbReference type="PIRSF" id="PIRSF016302">
    <property type="entry name" value="Man_a_manosd"/>
    <property type="match status" value="1"/>
</dbReference>
<keyword evidence="6" id="KW-0325">Glycoprotein</keyword>